<comment type="caution">
    <text evidence="7">The sequence shown here is derived from an EMBL/GenBank/DDBJ whole genome shotgun (WGS) entry which is preliminary data.</text>
</comment>
<dbReference type="Gene3D" id="1.10.10.10">
    <property type="entry name" value="Winged helix-like DNA-binding domain superfamily/Winged helix DNA-binding domain"/>
    <property type="match status" value="1"/>
</dbReference>
<evidence type="ECO:0000259" key="6">
    <source>
        <dbReference type="Pfam" id="PF08100"/>
    </source>
</evidence>
<dbReference type="PANTHER" id="PTHR43712:SF2">
    <property type="entry name" value="O-METHYLTRANSFERASE CICE"/>
    <property type="match status" value="1"/>
</dbReference>
<evidence type="ECO:0000313" key="7">
    <source>
        <dbReference type="EMBL" id="ROW03869.1"/>
    </source>
</evidence>
<dbReference type="InterPro" id="IPR036390">
    <property type="entry name" value="WH_DNA-bd_sf"/>
</dbReference>
<dbReference type="Gene3D" id="3.40.50.150">
    <property type="entry name" value="Vaccinia Virus protein VP39"/>
    <property type="match status" value="1"/>
</dbReference>
<dbReference type="InterPro" id="IPR001077">
    <property type="entry name" value="COMT_C"/>
</dbReference>
<dbReference type="InParanoid" id="A0A423WKG6"/>
<dbReference type="Proteomes" id="UP000285146">
    <property type="component" value="Unassembled WGS sequence"/>
</dbReference>
<feature type="compositionally biased region" description="Polar residues" evidence="4">
    <location>
        <begin position="265"/>
        <end position="274"/>
    </location>
</feature>
<dbReference type="InterPro" id="IPR016461">
    <property type="entry name" value="COMT-like"/>
</dbReference>
<evidence type="ECO:0000256" key="3">
    <source>
        <dbReference type="ARBA" id="ARBA00022691"/>
    </source>
</evidence>
<dbReference type="InterPro" id="IPR036388">
    <property type="entry name" value="WH-like_DNA-bd_sf"/>
</dbReference>
<keyword evidence="8" id="KW-1185">Reference proteome</keyword>
<reference evidence="7 8" key="1">
    <citation type="submission" date="2015-09" db="EMBL/GenBank/DDBJ databases">
        <title>Host preference determinants of Valsa canker pathogens revealed by comparative genomics.</title>
        <authorList>
            <person name="Yin Z."/>
            <person name="Huang L."/>
        </authorList>
    </citation>
    <scope>NUCLEOTIDE SEQUENCE [LARGE SCALE GENOMIC DNA]</scope>
    <source>
        <strain evidence="7 8">SXYLt</strain>
    </source>
</reference>
<feature type="domain" description="O-methyltransferase dimerisation" evidence="6">
    <location>
        <begin position="96"/>
        <end position="176"/>
    </location>
</feature>
<dbReference type="PANTHER" id="PTHR43712">
    <property type="entry name" value="PUTATIVE (AFU_ORTHOLOGUE AFUA_4G14580)-RELATED"/>
    <property type="match status" value="1"/>
</dbReference>
<dbReference type="SUPFAM" id="SSF53335">
    <property type="entry name" value="S-adenosyl-L-methionine-dependent methyltransferases"/>
    <property type="match status" value="1"/>
</dbReference>
<keyword evidence="1" id="KW-0489">Methyltransferase</keyword>
<evidence type="ECO:0000256" key="1">
    <source>
        <dbReference type="ARBA" id="ARBA00022603"/>
    </source>
</evidence>
<dbReference type="InterPro" id="IPR029063">
    <property type="entry name" value="SAM-dependent_MTases_sf"/>
</dbReference>
<evidence type="ECO:0000256" key="2">
    <source>
        <dbReference type="ARBA" id="ARBA00022679"/>
    </source>
</evidence>
<dbReference type="GO" id="GO:0008171">
    <property type="term" value="F:O-methyltransferase activity"/>
    <property type="evidence" value="ECO:0007669"/>
    <property type="project" value="InterPro"/>
</dbReference>
<dbReference type="GO" id="GO:0032259">
    <property type="term" value="P:methylation"/>
    <property type="evidence" value="ECO:0007669"/>
    <property type="project" value="UniProtKB-KW"/>
</dbReference>
<dbReference type="PROSITE" id="PS51683">
    <property type="entry name" value="SAM_OMT_II"/>
    <property type="match status" value="1"/>
</dbReference>
<keyword evidence="3" id="KW-0949">S-adenosyl-L-methionine</keyword>
<name>A0A423WKG6_9PEZI</name>
<accession>A0A423WKG6</accession>
<dbReference type="SUPFAM" id="SSF46785">
    <property type="entry name" value="Winged helix' DNA-binding domain"/>
    <property type="match status" value="1"/>
</dbReference>
<dbReference type="EMBL" id="LKEB01000048">
    <property type="protein sequence ID" value="ROW03869.1"/>
    <property type="molecule type" value="Genomic_DNA"/>
</dbReference>
<keyword evidence="2" id="KW-0808">Transferase</keyword>
<sequence length="505" mass="55505">MNDQKQAPRPAADVAGDAKKLRQLAAMVQDTVETIIEEWSSKTNQTTVAKSSIADQDEFKIPSHKLYHAQRVLAAAAGSIEELVSDPSLRLIGFSTQYWESRALHIAAEHRLADLMEAGVEAGASDGVHVNTLAAKVGIEAKKLSRVLRCLASQHIFQEVALDRFANNRVSKALVNNEPLRAYIMLFALDIFTTADCLPVALKDPVLGPSYKTNETAFNLALGTSKTRWQWLEEQVRQDSRAANGGNSRGYPRLMAGSEAHNSGKESSTVATTTGPLVPRPELAIFGLAMVGGGRLTSTPHLFDYPWQDLGSGATVVDVGGGQGGFSMQLSRLYPGLVFVVQDSPSMIEQAREFWEKENPDAHAQGRARLMPHDFFTQNPVEGADVYWLRYILHDWSDDYCVGILSSIRASMGPNSRILIADQVMNTTAPASTSSSSTPAPEPLLPNYGHYIRYSHQRDLAMMGLINGIERTPSQFQEIVERAGLRIVKIWECRTQVSLVECRLL</sequence>
<organism evidence="7 8">
    <name type="scientific">Cytospora leucostoma</name>
    <dbReference type="NCBI Taxonomy" id="1230097"/>
    <lineage>
        <taxon>Eukaryota</taxon>
        <taxon>Fungi</taxon>
        <taxon>Dikarya</taxon>
        <taxon>Ascomycota</taxon>
        <taxon>Pezizomycotina</taxon>
        <taxon>Sordariomycetes</taxon>
        <taxon>Sordariomycetidae</taxon>
        <taxon>Diaporthales</taxon>
        <taxon>Cytosporaceae</taxon>
        <taxon>Cytospora</taxon>
    </lineage>
</organism>
<dbReference type="InterPro" id="IPR012967">
    <property type="entry name" value="COMT_dimerisation"/>
</dbReference>
<feature type="region of interest" description="Disordered" evidence="4">
    <location>
        <begin position="240"/>
        <end position="274"/>
    </location>
</feature>
<gene>
    <name evidence="7" type="ORF">VPNG_07304</name>
</gene>
<proteinExistence type="predicted"/>
<dbReference type="GO" id="GO:0046983">
    <property type="term" value="F:protein dimerization activity"/>
    <property type="evidence" value="ECO:0007669"/>
    <property type="project" value="InterPro"/>
</dbReference>
<protein>
    <submittedName>
        <fullName evidence="7">Uncharacterized protein</fullName>
    </submittedName>
</protein>
<dbReference type="Pfam" id="PF08100">
    <property type="entry name" value="Dimerisation"/>
    <property type="match status" value="1"/>
</dbReference>
<feature type="domain" description="O-methyltransferase C-terminal" evidence="5">
    <location>
        <begin position="314"/>
        <end position="485"/>
    </location>
</feature>
<dbReference type="AlphaFoldDB" id="A0A423WKG6"/>
<dbReference type="Pfam" id="PF00891">
    <property type="entry name" value="Methyltransf_2"/>
    <property type="match status" value="1"/>
</dbReference>
<evidence type="ECO:0000313" key="8">
    <source>
        <dbReference type="Proteomes" id="UP000285146"/>
    </source>
</evidence>
<evidence type="ECO:0000256" key="4">
    <source>
        <dbReference type="SAM" id="MobiDB-lite"/>
    </source>
</evidence>
<evidence type="ECO:0000259" key="5">
    <source>
        <dbReference type="Pfam" id="PF00891"/>
    </source>
</evidence>
<dbReference type="OrthoDB" id="2410195at2759"/>